<dbReference type="EMBL" id="PDCK01000043">
    <property type="protein sequence ID" value="PRQ34875.1"/>
    <property type="molecule type" value="Genomic_DNA"/>
</dbReference>
<feature type="signal peptide" evidence="2">
    <location>
        <begin position="1"/>
        <end position="20"/>
    </location>
</feature>
<sequence>MKRNLIWLLSLLLFTGMRNGRNSNLMESERRETYRLSDEDKSLLSVVHDSAKILLHVDNGDSGYKESLMQFAKNLGPTAQMLAESKLVQAFSQPPNCQPQATHPIQTQNYMAPAPVLALPAPEVPGRLLDANNSHIHCSSPYYVPNSDSSESKLAQAFSQPPNCQPQANYPIQSQNYMTPAPVLALPVPEVPGHLLDGNNGQIHRGSPYYLPNSDSSASYFHCDASAQGYARASNGGIHINDSANRRNMSPPSTSQLGMVQNYRDKGKMVVDLNQNMELVGTGDTEARAHSQNISVVLGLQAVA</sequence>
<reference evidence="3 4" key="1">
    <citation type="journal article" date="2018" name="Nat. Genet.">
        <title>The Rosa genome provides new insights in the design of modern roses.</title>
        <authorList>
            <person name="Bendahmane M."/>
        </authorList>
    </citation>
    <scope>NUCLEOTIDE SEQUENCE [LARGE SCALE GENOMIC DNA]</scope>
    <source>
        <strain evidence="4">cv. Old Blush</strain>
    </source>
</reference>
<feature type="region of interest" description="Disordered" evidence="1">
    <location>
        <begin position="238"/>
        <end position="257"/>
    </location>
</feature>
<protein>
    <submittedName>
        <fullName evidence="3">Uncharacterized protein</fullName>
    </submittedName>
</protein>
<keyword evidence="2" id="KW-0732">Signal</keyword>
<organism evidence="3 4">
    <name type="scientific">Rosa chinensis</name>
    <name type="common">China rose</name>
    <dbReference type="NCBI Taxonomy" id="74649"/>
    <lineage>
        <taxon>Eukaryota</taxon>
        <taxon>Viridiplantae</taxon>
        <taxon>Streptophyta</taxon>
        <taxon>Embryophyta</taxon>
        <taxon>Tracheophyta</taxon>
        <taxon>Spermatophyta</taxon>
        <taxon>Magnoliopsida</taxon>
        <taxon>eudicotyledons</taxon>
        <taxon>Gunneridae</taxon>
        <taxon>Pentapetalae</taxon>
        <taxon>rosids</taxon>
        <taxon>fabids</taxon>
        <taxon>Rosales</taxon>
        <taxon>Rosaceae</taxon>
        <taxon>Rosoideae</taxon>
        <taxon>Rosoideae incertae sedis</taxon>
        <taxon>Rosa</taxon>
    </lineage>
</organism>
<dbReference type="AlphaFoldDB" id="A0A2P6QL29"/>
<dbReference type="Gramene" id="PRQ34875">
    <property type="protein sequence ID" value="PRQ34875"/>
    <property type="gene ID" value="RchiOBHm_Chr5g0073891"/>
</dbReference>
<gene>
    <name evidence="3" type="ORF">RchiOBHm_Chr5g0073891</name>
</gene>
<dbReference type="STRING" id="74649.A0A2P6QL29"/>
<feature type="compositionally biased region" description="Polar residues" evidence="1">
    <location>
        <begin position="242"/>
        <end position="257"/>
    </location>
</feature>
<dbReference type="Proteomes" id="UP000238479">
    <property type="component" value="Chromosome 5"/>
</dbReference>
<evidence type="ECO:0000256" key="2">
    <source>
        <dbReference type="SAM" id="SignalP"/>
    </source>
</evidence>
<proteinExistence type="predicted"/>
<keyword evidence="4" id="KW-1185">Reference proteome</keyword>
<evidence type="ECO:0000256" key="1">
    <source>
        <dbReference type="SAM" id="MobiDB-lite"/>
    </source>
</evidence>
<feature type="chain" id="PRO_5015200342" evidence="2">
    <location>
        <begin position="21"/>
        <end position="304"/>
    </location>
</feature>
<evidence type="ECO:0000313" key="4">
    <source>
        <dbReference type="Proteomes" id="UP000238479"/>
    </source>
</evidence>
<accession>A0A2P6QL29</accession>
<name>A0A2P6QL29_ROSCH</name>
<comment type="caution">
    <text evidence="3">The sequence shown here is derived from an EMBL/GenBank/DDBJ whole genome shotgun (WGS) entry which is preliminary data.</text>
</comment>
<evidence type="ECO:0000313" key="3">
    <source>
        <dbReference type="EMBL" id="PRQ34875.1"/>
    </source>
</evidence>